<dbReference type="AlphaFoldDB" id="A0A2T7A446"/>
<keyword evidence="3" id="KW-1185">Reference proteome</keyword>
<feature type="signal peptide" evidence="1">
    <location>
        <begin position="1"/>
        <end position="18"/>
    </location>
</feature>
<protein>
    <submittedName>
        <fullName evidence="2">Uncharacterized protein</fullName>
    </submittedName>
</protein>
<name>A0A2T7A446_TUBBO</name>
<proteinExistence type="predicted"/>
<keyword evidence="1" id="KW-0732">Signal</keyword>
<feature type="chain" id="PRO_5015450574" evidence="1">
    <location>
        <begin position="19"/>
        <end position="105"/>
    </location>
</feature>
<organism evidence="2 3">
    <name type="scientific">Tuber borchii</name>
    <name type="common">White truffle</name>
    <dbReference type="NCBI Taxonomy" id="42251"/>
    <lineage>
        <taxon>Eukaryota</taxon>
        <taxon>Fungi</taxon>
        <taxon>Dikarya</taxon>
        <taxon>Ascomycota</taxon>
        <taxon>Pezizomycotina</taxon>
        <taxon>Pezizomycetes</taxon>
        <taxon>Pezizales</taxon>
        <taxon>Tuberaceae</taxon>
        <taxon>Tuber</taxon>
    </lineage>
</organism>
<comment type="caution">
    <text evidence="2">The sequence shown here is derived from an EMBL/GenBank/DDBJ whole genome shotgun (WGS) entry which is preliminary data.</text>
</comment>
<evidence type="ECO:0000313" key="2">
    <source>
        <dbReference type="EMBL" id="PUU82494.1"/>
    </source>
</evidence>
<evidence type="ECO:0000313" key="3">
    <source>
        <dbReference type="Proteomes" id="UP000244722"/>
    </source>
</evidence>
<evidence type="ECO:0000256" key="1">
    <source>
        <dbReference type="SAM" id="SignalP"/>
    </source>
</evidence>
<dbReference type="EMBL" id="NESQ01000026">
    <property type="protein sequence ID" value="PUU82494.1"/>
    <property type="molecule type" value="Genomic_DNA"/>
</dbReference>
<gene>
    <name evidence="2" type="ORF">B9Z19DRAFT_382672</name>
</gene>
<reference evidence="2 3" key="1">
    <citation type="submission" date="2017-04" db="EMBL/GenBank/DDBJ databases">
        <title>Draft genome sequence of Tuber borchii Vittad., a whitish edible truffle.</title>
        <authorList>
            <consortium name="DOE Joint Genome Institute"/>
            <person name="Murat C."/>
            <person name="Kuo A."/>
            <person name="Barry K.W."/>
            <person name="Clum A."/>
            <person name="Dockter R.B."/>
            <person name="Fauchery L."/>
            <person name="Iotti M."/>
            <person name="Kohler A."/>
            <person name="Labutti K."/>
            <person name="Lindquist E.A."/>
            <person name="Lipzen A."/>
            <person name="Ohm R.A."/>
            <person name="Wang M."/>
            <person name="Grigoriev I.V."/>
            <person name="Zambonelli A."/>
            <person name="Martin F.M."/>
        </authorList>
    </citation>
    <scope>NUCLEOTIDE SEQUENCE [LARGE SCALE GENOMIC DNA]</scope>
    <source>
        <strain evidence="2 3">Tbo3840</strain>
    </source>
</reference>
<dbReference type="Proteomes" id="UP000244722">
    <property type="component" value="Unassembled WGS sequence"/>
</dbReference>
<accession>A0A2T7A446</accession>
<sequence>MAHTSLRFLLLVFSGASGIKPKPSRINQTFLPPLSLFPHPFASVLHDQVSVQQPCILPPFFWMEANAADLEVSRSDVFFRDIILFQVHTYYRLQIQNSHPSVRNE</sequence>